<dbReference type="PROSITE" id="PS00584">
    <property type="entry name" value="PFKB_KINASES_2"/>
    <property type="match status" value="1"/>
</dbReference>
<dbReference type="Pfam" id="PF00294">
    <property type="entry name" value="PfkB"/>
    <property type="match status" value="1"/>
</dbReference>
<dbReference type="SUPFAM" id="SSF53613">
    <property type="entry name" value="Ribokinase-like"/>
    <property type="match status" value="1"/>
</dbReference>
<dbReference type="GO" id="GO:0016301">
    <property type="term" value="F:kinase activity"/>
    <property type="evidence" value="ECO:0007669"/>
    <property type="project" value="UniProtKB-KW"/>
</dbReference>
<keyword evidence="9" id="KW-1185">Reference proteome</keyword>
<keyword evidence="3" id="KW-0547">Nucleotide-binding</keyword>
<evidence type="ECO:0000313" key="8">
    <source>
        <dbReference type="EMBL" id="MDY8110553.1"/>
    </source>
</evidence>
<dbReference type="Proteomes" id="UP001294412">
    <property type="component" value="Unassembled WGS sequence"/>
</dbReference>
<evidence type="ECO:0000256" key="4">
    <source>
        <dbReference type="ARBA" id="ARBA00022777"/>
    </source>
</evidence>
<dbReference type="InterPro" id="IPR002173">
    <property type="entry name" value="Carboh/pur_kinase_PfkB_CS"/>
</dbReference>
<feature type="domain" description="Carbohydrate kinase PfkB" evidence="7">
    <location>
        <begin position="5"/>
        <end position="305"/>
    </location>
</feature>
<proteinExistence type="inferred from homology"/>
<evidence type="ECO:0000259" key="7">
    <source>
        <dbReference type="Pfam" id="PF00294"/>
    </source>
</evidence>
<protein>
    <submittedName>
        <fullName evidence="8">Carbohydrate kinase</fullName>
        <ecNumber evidence="8">2.7.1.-</ecNumber>
    </submittedName>
</protein>
<dbReference type="InterPro" id="IPR050306">
    <property type="entry name" value="PfkB_Carbo_kinase"/>
</dbReference>
<evidence type="ECO:0000256" key="1">
    <source>
        <dbReference type="ARBA" id="ARBA00010688"/>
    </source>
</evidence>
<organism evidence="8 9">
    <name type="scientific">Fulvimarina uroteuthidis</name>
    <dbReference type="NCBI Taxonomy" id="3098149"/>
    <lineage>
        <taxon>Bacteria</taxon>
        <taxon>Pseudomonadati</taxon>
        <taxon>Pseudomonadota</taxon>
        <taxon>Alphaproteobacteria</taxon>
        <taxon>Hyphomicrobiales</taxon>
        <taxon>Aurantimonadaceae</taxon>
        <taxon>Fulvimarina</taxon>
    </lineage>
</organism>
<evidence type="ECO:0000313" key="9">
    <source>
        <dbReference type="Proteomes" id="UP001294412"/>
    </source>
</evidence>
<dbReference type="PANTHER" id="PTHR43085:SF1">
    <property type="entry name" value="PSEUDOURIDINE KINASE-RELATED"/>
    <property type="match status" value="1"/>
</dbReference>
<comment type="similarity">
    <text evidence="1 6">Belongs to the carbohydrate kinase PfkB family.</text>
</comment>
<keyword evidence="2 6" id="KW-0808">Transferase</keyword>
<dbReference type="InterPro" id="IPR011611">
    <property type="entry name" value="PfkB_dom"/>
</dbReference>
<comment type="caution">
    <text evidence="8">The sequence shown here is derived from an EMBL/GenBank/DDBJ whole genome shotgun (WGS) entry which is preliminary data.</text>
</comment>
<accession>A0ABU5I6L0</accession>
<evidence type="ECO:0000256" key="6">
    <source>
        <dbReference type="RuleBase" id="RU003704"/>
    </source>
</evidence>
<evidence type="ECO:0000256" key="2">
    <source>
        <dbReference type="ARBA" id="ARBA00022679"/>
    </source>
</evidence>
<evidence type="ECO:0000256" key="3">
    <source>
        <dbReference type="ARBA" id="ARBA00022741"/>
    </source>
</evidence>
<dbReference type="RefSeq" id="WP_322188239.1">
    <property type="nucleotide sequence ID" value="NZ_JAXLPB010000005.1"/>
</dbReference>
<dbReference type="InterPro" id="IPR029056">
    <property type="entry name" value="Ribokinase-like"/>
</dbReference>
<keyword evidence="4 6" id="KW-0418">Kinase</keyword>
<dbReference type="EC" id="2.7.1.-" evidence="8"/>
<dbReference type="Gene3D" id="3.40.1190.20">
    <property type="match status" value="1"/>
</dbReference>
<name>A0ABU5I6L0_9HYPH</name>
<keyword evidence="5" id="KW-0067">ATP-binding</keyword>
<dbReference type="EMBL" id="JAXLPB010000005">
    <property type="protein sequence ID" value="MDY8110553.1"/>
    <property type="molecule type" value="Genomic_DNA"/>
</dbReference>
<dbReference type="PRINTS" id="PR00990">
    <property type="entry name" value="RIBOKINASE"/>
</dbReference>
<sequence>MYLSCGDSLFDLFGIEESDDVAAIGLSGRVGGSPLNVALGIARLGHPAGFFTKISSDLFGRKLAAFMDQEKIDRRYSIPTDRHTTLAIVSLDETGTAVYDFYIDGTADRSIETHELPGELSDVVGLHLASYATVTEPTASTLIALAKRESTTKFISYDPNIRLSIEPDVGIWRDKVREIVPMATLVKASEEDLDMLYPGRPIEEVQADWLEQGAEIVVITLGGKGAKAATRSGIRAFEDSQRITVVDTVGAGDTFQAGLIVWLMEKDRLSREGLSRCTSEEIHAMLRFAMKAAAITCSRQGADLPRRSDLGLDVLA</sequence>
<dbReference type="InterPro" id="IPR002139">
    <property type="entry name" value="Ribo/fructo_kinase"/>
</dbReference>
<reference evidence="8 9" key="1">
    <citation type="submission" date="2023-12" db="EMBL/GenBank/DDBJ databases">
        <title>Description of Novel Strain Fulvimarina sp. 2208YS6-2-32 isolated from Uroteuthis (Photololigo) edulis.</title>
        <authorList>
            <person name="Park J.-S."/>
        </authorList>
    </citation>
    <scope>NUCLEOTIDE SEQUENCE [LARGE SCALE GENOMIC DNA]</scope>
    <source>
        <strain evidence="8 9">2208YS6-2-32</strain>
    </source>
</reference>
<gene>
    <name evidence="8" type="ORF">U0C82_15530</name>
</gene>
<dbReference type="CDD" id="cd01167">
    <property type="entry name" value="bac_FRK"/>
    <property type="match status" value="1"/>
</dbReference>
<dbReference type="PANTHER" id="PTHR43085">
    <property type="entry name" value="HEXOKINASE FAMILY MEMBER"/>
    <property type="match status" value="1"/>
</dbReference>
<evidence type="ECO:0000256" key="5">
    <source>
        <dbReference type="ARBA" id="ARBA00022840"/>
    </source>
</evidence>